<dbReference type="STRING" id="94130.A0A2Z6RUL0"/>
<feature type="domain" description="MD-2-related lipid-recognition" evidence="3">
    <location>
        <begin position="33"/>
        <end position="139"/>
    </location>
</feature>
<evidence type="ECO:0000256" key="2">
    <source>
        <dbReference type="SAM" id="SignalP"/>
    </source>
</evidence>
<evidence type="ECO:0000313" key="4">
    <source>
        <dbReference type="EMBL" id="GBB95668.1"/>
    </source>
</evidence>
<feature type="signal peptide" evidence="2">
    <location>
        <begin position="1"/>
        <end position="20"/>
    </location>
</feature>
<proteinExistence type="predicted"/>
<evidence type="ECO:0000256" key="1">
    <source>
        <dbReference type="ARBA" id="ARBA00016056"/>
    </source>
</evidence>
<gene>
    <name evidence="5" type="ORF">RCL2_001977200</name>
    <name evidence="4" type="ORF">RclHR1_02590013</name>
</gene>
<dbReference type="EMBL" id="BLAL01000218">
    <property type="protein sequence ID" value="GES93010.1"/>
    <property type="molecule type" value="Genomic_DNA"/>
</dbReference>
<comment type="caution">
    <text evidence="4">The sequence shown here is derived from an EMBL/GenBank/DDBJ whole genome shotgun (WGS) entry which is preliminary data.</text>
</comment>
<dbReference type="EMBL" id="BEXD01001768">
    <property type="protein sequence ID" value="GBB95668.1"/>
    <property type="molecule type" value="Genomic_DNA"/>
</dbReference>
<sequence length="158" mass="17631">MKSFLNLIIVLLTVLSTINAFPHLLQKRVTKTIFSVCYDGSNLPIPPVNLKLNPDPIESEKSAHFKFSGTLQEDITDASRLRITFFDNDHNPIPDTTIIDICKKVECPIKAGDEFNLDQDVDAPKLPDSYNFVVEVWTQPAPPLEVIGCIAGYVPDSF</sequence>
<keyword evidence="6" id="KW-1185">Reference proteome</keyword>
<dbReference type="AlphaFoldDB" id="A0A2Z6RUL0"/>
<dbReference type="Proteomes" id="UP000615446">
    <property type="component" value="Unassembled WGS sequence"/>
</dbReference>
<evidence type="ECO:0000259" key="3">
    <source>
        <dbReference type="Pfam" id="PF02221"/>
    </source>
</evidence>
<organism evidence="4 6">
    <name type="scientific">Rhizophagus clarus</name>
    <dbReference type="NCBI Taxonomy" id="94130"/>
    <lineage>
        <taxon>Eukaryota</taxon>
        <taxon>Fungi</taxon>
        <taxon>Fungi incertae sedis</taxon>
        <taxon>Mucoromycota</taxon>
        <taxon>Glomeromycotina</taxon>
        <taxon>Glomeromycetes</taxon>
        <taxon>Glomerales</taxon>
        <taxon>Glomeraceae</taxon>
        <taxon>Rhizophagus</taxon>
    </lineage>
</organism>
<reference evidence="4 6" key="1">
    <citation type="submission" date="2017-11" db="EMBL/GenBank/DDBJ databases">
        <title>The genome of Rhizophagus clarus HR1 reveals common genetic basis of auxotrophy among arbuscular mycorrhizal fungi.</title>
        <authorList>
            <person name="Kobayashi Y."/>
        </authorList>
    </citation>
    <scope>NUCLEOTIDE SEQUENCE [LARGE SCALE GENOMIC DNA]</scope>
    <source>
        <strain evidence="4 6">HR1</strain>
    </source>
</reference>
<dbReference type="InterPro" id="IPR003172">
    <property type="entry name" value="ML_dom"/>
</dbReference>
<keyword evidence="2" id="KW-0732">Signal</keyword>
<dbReference type="SUPFAM" id="SSF81296">
    <property type="entry name" value="E set domains"/>
    <property type="match status" value="1"/>
</dbReference>
<dbReference type="Pfam" id="PF02221">
    <property type="entry name" value="E1_DerP2_DerF2"/>
    <property type="match status" value="1"/>
</dbReference>
<feature type="chain" id="PRO_5033340539" description="Phosphatidylglycerol/phosphatidylinositol transfer protein" evidence="2">
    <location>
        <begin position="21"/>
        <end position="158"/>
    </location>
</feature>
<dbReference type="OrthoDB" id="2322425at2759"/>
<accession>A0A2Z6RUL0</accession>
<dbReference type="Proteomes" id="UP000247702">
    <property type="component" value="Unassembled WGS sequence"/>
</dbReference>
<dbReference type="InterPro" id="IPR014756">
    <property type="entry name" value="Ig_E-set"/>
</dbReference>
<evidence type="ECO:0000313" key="6">
    <source>
        <dbReference type="Proteomes" id="UP000247702"/>
    </source>
</evidence>
<name>A0A2Z6RUL0_9GLOM</name>
<evidence type="ECO:0000313" key="5">
    <source>
        <dbReference type="EMBL" id="GES93010.1"/>
    </source>
</evidence>
<protein>
    <recommendedName>
        <fullName evidence="1">Phosphatidylglycerol/phosphatidylinositol transfer protein</fullName>
    </recommendedName>
</protein>
<reference evidence="5" key="2">
    <citation type="submission" date="2019-10" db="EMBL/GenBank/DDBJ databases">
        <title>Conservation and host-specific expression of non-tandemly repeated heterogenous ribosome RNA gene in arbuscular mycorrhizal fungi.</title>
        <authorList>
            <person name="Maeda T."/>
            <person name="Kobayashi Y."/>
            <person name="Nakagawa T."/>
            <person name="Ezawa T."/>
            <person name="Yamaguchi K."/>
            <person name="Bino T."/>
            <person name="Nishimoto Y."/>
            <person name="Shigenobu S."/>
            <person name="Kawaguchi M."/>
        </authorList>
    </citation>
    <scope>NUCLEOTIDE SEQUENCE</scope>
    <source>
        <strain evidence="5">HR1</strain>
    </source>
</reference>